<dbReference type="Proteomes" id="UP000324748">
    <property type="component" value="Unassembled WGS sequence"/>
</dbReference>
<dbReference type="EMBL" id="VSWC01000028">
    <property type="protein sequence ID" value="KAA1108713.1"/>
    <property type="molecule type" value="Genomic_DNA"/>
</dbReference>
<keyword evidence="1" id="KW-0862">Zinc</keyword>
<dbReference type="AlphaFoldDB" id="A0A5B0RXB4"/>
<dbReference type="SUPFAM" id="SSF57850">
    <property type="entry name" value="RING/U-box"/>
    <property type="match status" value="1"/>
</dbReference>
<accession>A0A5B0RXB4</accession>
<sequence length="165" mass="18361">MLFHLFIIMLAAGRYSAMKLSESSPQLSVPFKEMDSRLESRLDHQAGKSAESMGIVVSDRLVKRSLGESSVADRCGICNEALPPLKKPMPDTHCKDRFHEDCLILYIKDEKGCPKCKRVQGFPKRHPKDVDRGCWPSAVVCALVTCTCAAAFVFEAGYYFAKDPS</sequence>
<dbReference type="EMBL" id="VSWC01000079">
    <property type="protein sequence ID" value="KAA1094449.1"/>
    <property type="molecule type" value="Genomic_DNA"/>
</dbReference>
<evidence type="ECO:0000256" key="1">
    <source>
        <dbReference type="PROSITE-ProRule" id="PRU00175"/>
    </source>
</evidence>
<evidence type="ECO:0000313" key="4">
    <source>
        <dbReference type="EMBL" id="KAA1094449.1"/>
    </source>
</evidence>
<keyword evidence="1" id="KW-0479">Metal-binding</keyword>
<organism evidence="6 8">
    <name type="scientific">Puccinia graminis f. sp. tritici</name>
    <dbReference type="NCBI Taxonomy" id="56615"/>
    <lineage>
        <taxon>Eukaryota</taxon>
        <taxon>Fungi</taxon>
        <taxon>Dikarya</taxon>
        <taxon>Basidiomycota</taxon>
        <taxon>Pucciniomycotina</taxon>
        <taxon>Pucciniomycetes</taxon>
        <taxon>Pucciniales</taxon>
        <taxon>Pucciniaceae</taxon>
        <taxon>Puccinia</taxon>
    </lineage>
</organism>
<dbReference type="OrthoDB" id="2508536at2759"/>
<keyword evidence="2" id="KW-0732">Signal</keyword>
<name>A0A5B0RXB4_PUCGR</name>
<comment type="caution">
    <text evidence="6">The sequence shown here is derived from an EMBL/GenBank/DDBJ whole genome shotgun (WGS) entry which is preliminary data.</text>
</comment>
<dbReference type="PROSITE" id="PS50089">
    <property type="entry name" value="ZF_RING_2"/>
    <property type="match status" value="1"/>
</dbReference>
<evidence type="ECO:0000259" key="3">
    <source>
        <dbReference type="PROSITE" id="PS50089"/>
    </source>
</evidence>
<dbReference type="GO" id="GO:0008270">
    <property type="term" value="F:zinc ion binding"/>
    <property type="evidence" value="ECO:0007669"/>
    <property type="project" value="UniProtKB-KW"/>
</dbReference>
<dbReference type="InterPro" id="IPR001841">
    <property type="entry name" value="Znf_RING"/>
</dbReference>
<feature type="domain" description="RING-type" evidence="3">
    <location>
        <begin position="75"/>
        <end position="117"/>
    </location>
</feature>
<feature type="chain" id="PRO_5033474739" description="RING-type domain-containing protein" evidence="2">
    <location>
        <begin position="18"/>
        <end position="165"/>
    </location>
</feature>
<proteinExistence type="predicted"/>
<evidence type="ECO:0000313" key="7">
    <source>
        <dbReference type="Proteomes" id="UP000324748"/>
    </source>
</evidence>
<evidence type="ECO:0000313" key="5">
    <source>
        <dbReference type="EMBL" id="KAA1108713.1"/>
    </source>
</evidence>
<evidence type="ECO:0000313" key="8">
    <source>
        <dbReference type="Proteomes" id="UP000325313"/>
    </source>
</evidence>
<protein>
    <recommendedName>
        <fullName evidence="3">RING-type domain-containing protein</fullName>
    </recommendedName>
</protein>
<keyword evidence="7" id="KW-1185">Reference proteome</keyword>
<dbReference type="Gene3D" id="3.30.40.10">
    <property type="entry name" value="Zinc/RING finger domain, C3HC4 (zinc finger)"/>
    <property type="match status" value="1"/>
</dbReference>
<keyword evidence="1" id="KW-0863">Zinc-finger</keyword>
<reference evidence="7 8" key="1">
    <citation type="submission" date="2019-05" db="EMBL/GenBank/DDBJ databases">
        <title>Emergence of the Ug99 lineage of the wheat stem rust pathogen through somatic hybridization.</title>
        <authorList>
            <person name="Li F."/>
            <person name="Upadhyaya N.M."/>
            <person name="Sperschneider J."/>
            <person name="Matny O."/>
            <person name="Nguyen-Phuc H."/>
            <person name="Mago R."/>
            <person name="Raley C."/>
            <person name="Miller M.E."/>
            <person name="Silverstein K.A.T."/>
            <person name="Henningsen E."/>
            <person name="Hirsch C.D."/>
            <person name="Visser B."/>
            <person name="Pretorius Z.A."/>
            <person name="Steffenson B.J."/>
            <person name="Schwessinger B."/>
            <person name="Dodds P.N."/>
            <person name="Figueroa M."/>
        </authorList>
    </citation>
    <scope>NUCLEOTIDE SEQUENCE [LARGE SCALE GENOMIC DNA]</scope>
    <source>
        <strain evidence="4">21-0</strain>
        <strain evidence="6 8">Ug99</strain>
    </source>
</reference>
<feature type="signal peptide" evidence="2">
    <location>
        <begin position="1"/>
        <end position="17"/>
    </location>
</feature>
<dbReference type="EMBL" id="VDEP01000138">
    <property type="protein sequence ID" value="KAA1129144.1"/>
    <property type="molecule type" value="Genomic_DNA"/>
</dbReference>
<dbReference type="InterPro" id="IPR013083">
    <property type="entry name" value="Znf_RING/FYVE/PHD"/>
</dbReference>
<evidence type="ECO:0000313" key="6">
    <source>
        <dbReference type="EMBL" id="KAA1129144.1"/>
    </source>
</evidence>
<evidence type="ECO:0000256" key="2">
    <source>
        <dbReference type="SAM" id="SignalP"/>
    </source>
</evidence>
<dbReference type="Proteomes" id="UP000325313">
    <property type="component" value="Unassembled WGS sequence"/>
</dbReference>
<gene>
    <name evidence="4" type="ORF">PGT21_021771</name>
    <name evidence="5" type="ORF">PGT21_022649</name>
    <name evidence="6" type="ORF">PGTUg99_031386</name>
</gene>